<keyword evidence="4" id="KW-0808">Transferase</keyword>
<comment type="caution">
    <text evidence="4">The sequence shown here is derived from an EMBL/GenBank/DDBJ whole genome shotgun (WGS) entry which is preliminary data.</text>
</comment>
<dbReference type="Pfam" id="PF00069">
    <property type="entry name" value="Pkinase"/>
    <property type="match status" value="1"/>
</dbReference>
<dbReference type="InterPro" id="IPR042095">
    <property type="entry name" value="SUMF_sf"/>
</dbReference>
<dbReference type="InterPro" id="IPR000719">
    <property type="entry name" value="Prot_kinase_dom"/>
</dbReference>
<keyword evidence="2" id="KW-1133">Transmembrane helix</keyword>
<dbReference type="PANTHER" id="PTHR23150:SF19">
    <property type="entry name" value="FORMYLGLYCINE-GENERATING ENZYME"/>
    <property type="match status" value="1"/>
</dbReference>
<dbReference type="InterPro" id="IPR016187">
    <property type="entry name" value="CTDL_fold"/>
</dbReference>
<dbReference type="PROSITE" id="PS50011">
    <property type="entry name" value="PROTEIN_KINASE_DOM"/>
    <property type="match status" value="1"/>
</dbReference>
<name>A0A225DDT5_9BACT</name>
<protein>
    <submittedName>
        <fullName evidence="4">Serine/threonine protein kinase</fullName>
    </submittedName>
</protein>
<keyword evidence="4" id="KW-0723">Serine/threonine-protein kinase</keyword>
<feature type="region of interest" description="Disordered" evidence="1">
    <location>
        <begin position="154"/>
        <end position="190"/>
    </location>
</feature>
<keyword evidence="2" id="KW-0472">Membrane</keyword>
<feature type="transmembrane region" description="Helical" evidence="2">
    <location>
        <begin position="193"/>
        <end position="216"/>
    </location>
</feature>
<feature type="region of interest" description="Disordered" evidence="1">
    <location>
        <begin position="229"/>
        <end position="282"/>
    </location>
</feature>
<evidence type="ECO:0000259" key="3">
    <source>
        <dbReference type="PROSITE" id="PS50011"/>
    </source>
</evidence>
<dbReference type="Gene3D" id="3.90.1580.10">
    <property type="entry name" value="paralog of FGE (formylglycine-generating enzyme)"/>
    <property type="match status" value="2"/>
</dbReference>
<keyword evidence="2" id="KW-0812">Transmembrane</keyword>
<keyword evidence="4" id="KW-0418">Kinase</keyword>
<dbReference type="GO" id="GO:0004674">
    <property type="term" value="F:protein serine/threonine kinase activity"/>
    <property type="evidence" value="ECO:0007669"/>
    <property type="project" value="UniProtKB-KW"/>
</dbReference>
<evidence type="ECO:0000256" key="1">
    <source>
        <dbReference type="SAM" id="MobiDB-lite"/>
    </source>
</evidence>
<feature type="compositionally biased region" description="Low complexity" evidence="1">
    <location>
        <begin position="229"/>
        <end position="245"/>
    </location>
</feature>
<dbReference type="GO" id="GO:0005524">
    <property type="term" value="F:ATP binding"/>
    <property type="evidence" value="ECO:0007669"/>
    <property type="project" value="InterPro"/>
</dbReference>
<dbReference type="InterPro" id="IPR011009">
    <property type="entry name" value="Kinase-like_dom_sf"/>
</dbReference>
<dbReference type="Pfam" id="PF03781">
    <property type="entry name" value="FGE-sulfatase"/>
    <property type="match status" value="2"/>
</dbReference>
<dbReference type="GO" id="GO:0120147">
    <property type="term" value="F:formylglycine-generating oxidase activity"/>
    <property type="evidence" value="ECO:0007669"/>
    <property type="project" value="TreeGrafter"/>
</dbReference>
<feature type="compositionally biased region" description="Acidic residues" evidence="1">
    <location>
        <begin position="166"/>
        <end position="175"/>
    </location>
</feature>
<organism evidence="4 5">
    <name type="scientific">Fimbriiglobus ruber</name>
    <dbReference type="NCBI Taxonomy" id="1908690"/>
    <lineage>
        <taxon>Bacteria</taxon>
        <taxon>Pseudomonadati</taxon>
        <taxon>Planctomycetota</taxon>
        <taxon>Planctomycetia</taxon>
        <taxon>Gemmatales</taxon>
        <taxon>Gemmataceae</taxon>
        <taxon>Fimbriiglobus</taxon>
    </lineage>
</organism>
<dbReference type="Proteomes" id="UP000214646">
    <property type="component" value="Unassembled WGS sequence"/>
</dbReference>
<dbReference type="SUPFAM" id="SSF56436">
    <property type="entry name" value="C-type lectin-like"/>
    <property type="match status" value="2"/>
</dbReference>
<feature type="compositionally biased region" description="Basic and acidic residues" evidence="1">
    <location>
        <begin position="507"/>
        <end position="518"/>
    </location>
</feature>
<dbReference type="SUPFAM" id="SSF56112">
    <property type="entry name" value="Protein kinase-like (PK-like)"/>
    <property type="match status" value="1"/>
</dbReference>
<reference evidence="5" key="1">
    <citation type="submission" date="2017-06" db="EMBL/GenBank/DDBJ databases">
        <title>Genome analysis of Fimbriiglobus ruber SP5, the first member of the order Planctomycetales with confirmed chitinolytic capability.</title>
        <authorList>
            <person name="Ravin N.V."/>
            <person name="Rakitin A.L."/>
            <person name="Ivanova A.A."/>
            <person name="Beletsky A.V."/>
            <person name="Kulichevskaya I.S."/>
            <person name="Mardanov A.V."/>
            <person name="Dedysh S.N."/>
        </authorList>
    </citation>
    <scope>NUCLEOTIDE SEQUENCE [LARGE SCALE GENOMIC DNA]</scope>
    <source>
        <strain evidence="5">SP5</strain>
    </source>
</reference>
<feature type="domain" description="Protein kinase" evidence="3">
    <location>
        <begin position="1"/>
        <end position="102"/>
    </location>
</feature>
<dbReference type="InterPro" id="IPR051043">
    <property type="entry name" value="Sulfatase_Mod_Factor_Kinase"/>
</dbReference>
<accession>A0A225DDT5</accession>
<gene>
    <name evidence="4" type="ORF">FRUB_05601</name>
</gene>
<proteinExistence type="predicted"/>
<dbReference type="AlphaFoldDB" id="A0A225DDT5"/>
<evidence type="ECO:0000313" key="4">
    <source>
        <dbReference type="EMBL" id="OWK39711.1"/>
    </source>
</evidence>
<dbReference type="PANTHER" id="PTHR23150">
    <property type="entry name" value="SULFATASE MODIFYING FACTOR 1, 2"/>
    <property type="match status" value="1"/>
</dbReference>
<keyword evidence="5" id="KW-1185">Reference proteome</keyword>
<evidence type="ECO:0000256" key="2">
    <source>
        <dbReference type="SAM" id="Phobius"/>
    </source>
</evidence>
<dbReference type="InterPro" id="IPR005532">
    <property type="entry name" value="SUMF_dom"/>
</dbReference>
<feature type="region of interest" description="Disordered" evidence="1">
    <location>
        <begin position="488"/>
        <end position="518"/>
    </location>
</feature>
<sequence>MGTPDYMAPEQARDAASADIRADVYALGCTLYYLLSGSPPFRAADLAALLRAHRSEAARPLNLVRPDVPGELAAVVARMMAKDASRRYQTPAEVAAALRPFTQPGNGNGSTPEVVVVDAQAAAPVVVVAPAASWHATQAPVRAEVSLARPVVTPATVVPRDPPPPAEDDDADSSDEVVHRRPRRRGKAGVDRGTATAIGVGVSLAVVVVGLFAAWVGGAFRSRPKANEVVDTAPVSSSPSTVVQPPTMPTNRTRPSVEAKKPATDGSSLQPATNIAPPLPFAERKSGQTIDCEISPGVKMRFCWIPPGQAVLGSPESEKDRSYNEIEHEYVSRGFWLGKYEVTQGEWTAIMGNNPSKFKEGGQFPAEQASWEDCQDFLAKIDKRFKEKLIAFDSPGKFVLPHEDEWEYACRGGKGTRQPFSFGDVCNGTQSNCNGNFPYGTTFEGRYLGKTAEVGSCEKNYPHPWGLCDMHGNVWEWCENRIQDSKSHRSLRGGSWNGSARHCRAASRGDDEPSDRTSHHGFRVAYHAVAFSSNAQTLPISPIVRAQPFPQTAPDTSTVLPEVGKFKPGQVVEASIAAGVKMKFCWVPPGKAVLGSPLTEAQRQSDETEHEHVSKGFWLGKYEVTQSEWRAVVGSNPSRFRRGNQFPVENVSWSDCQFFLNRLNGNSEIRKAFGDSGKFVLPHENEWEYAWYPFTGSDSRDLRLDF</sequence>
<dbReference type="EMBL" id="NIDE01000009">
    <property type="protein sequence ID" value="OWK39711.1"/>
    <property type="molecule type" value="Genomic_DNA"/>
</dbReference>
<dbReference type="Gene3D" id="1.10.510.10">
    <property type="entry name" value="Transferase(Phosphotransferase) domain 1"/>
    <property type="match status" value="1"/>
</dbReference>
<evidence type="ECO:0000313" key="5">
    <source>
        <dbReference type="Proteomes" id="UP000214646"/>
    </source>
</evidence>